<evidence type="ECO:0000259" key="1">
    <source>
        <dbReference type="Pfam" id="PF13648"/>
    </source>
</evidence>
<reference evidence="2 3" key="1">
    <citation type="submission" date="2016-12" db="EMBL/GenBank/DDBJ databases">
        <title>Trade-off between light-utilization and light-protection in marine flavobacteria.</title>
        <authorList>
            <person name="Kumagai Y."/>
            <person name="Yoshizawa S."/>
            <person name="Kogure K."/>
            <person name="Iwasaki W."/>
        </authorList>
    </citation>
    <scope>NUCLEOTIDE SEQUENCE [LARGE SCALE GENOMIC DNA]</scope>
    <source>
        <strain evidence="2 3">ATCC 43844</strain>
    </source>
</reference>
<organism evidence="2 3">
    <name type="scientific">Polaribacter glomeratus</name>
    <dbReference type="NCBI Taxonomy" id="102"/>
    <lineage>
        <taxon>Bacteria</taxon>
        <taxon>Pseudomonadati</taxon>
        <taxon>Bacteroidota</taxon>
        <taxon>Flavobacteriia</taxon>
        <taxon>Flavobacteriales</taxon>
        <taxon>Flavobacteriaceae</taxon>
    </lineage>
</organism>
<protein>
    <recommendedName>
        <fullName evidence="1">Lipocalin-like domain-containing protein</fullName>
    </recommendedName>
</protein>
<dbReference type="OrthoDB" id="1403922at2"/>
<proteinExistence type="predicted"/>
<sequence length="690" mass="79768">MKFKFYYFLLIIYTLFTSCSNEDDIFDLNTRFYSDVHKSASARDLLGTWAIFNIEFNGKFSPVPVNYQDCGRDYLVFLENGIYKEYVYQNSDCTYISNTLNWSLENGVIILSNQLNQSEELAVTKLTNNELVFKTRFDVDSDGNLDILKAFLKPYTPIEIDLISDTFARNQAIEYKNILSYTWDVYTGNQEFIAYEIYRSSGTNCSKSNAILIETILDVNTAIFTDLLPPNVERLCYFLRIKIKDNVLGESDLQTLDTYTLEATPVNLNVPQVINNTIHLNWEKSEMPYFLYYEISYSNFAPNISGFGEQNIDVIKITDKNVTSFIDQNPPYLEKPYYKINVYDIFGNKTYDSYDNYTVTREVDYKRDEIFNMNSVLSYAINPNKPIIYFFGYESNESNAIKIHRFNYETNKTEAISDISPNTYTNLPIETFTSNYGEEIFLENGGELQVYNANTLKFKYNLKPNTIGSIHDFMFTTSGFWTFTDSNHIYTYSRNNGNLTLINKKPHFTGFQPNNNYSIFEIKNNQLLVGHKNESNSILYNINSNGFLSEVKTVAINISENEKRNANYNAAANFIINFNEKQLFSTNNFSALASFNQPNFASGVSIDGQNIYGSNNNPNWSVNDDGQQKKEAIIYNRNTQQIQNFMTKGYPHIIFENYKGEIVSISSGMRRENLKNNINNKADIFLEIIR</sequence>
<evidence type="ECO:0000313" key="2">
    <source>
        <dbReference type="EMBL" id="PQJ81698.1"/>
    </source>
</evidence>
<name>A0A2S7WVW2_9FLAO</name>
<keyword evidence="3" id="KW-1185">Reference proteome</keyword>
<evidence type="ECO:0000313" key="3">
    <source>
        <dbReference type="Proteomes" id="UP000239068"/>
    </source>
</evidence>
<accession>A0A2S7WVW2</accession>
<gene>
    <name evidence="2" type="ORF">BTO16_03555</name>
</gene>
<dbReference type="Proteomes" id="UP000239068">
    <property type="component" value="Unassembled WGS sequence"/>
</dbReference>
<dbReference type="PROSITE" id="PS51257">
    <property type="entry name" value="PROKAR_LIPOPROTEIN"/>
    <property type="match status" value="1"/>
</dbReference>
<dbReference type="RefSeq" id="WP_105020270.1">
    <property type="nucleotide sequence ID" value="NZ_MSCM01000001.1"/>
</dbReference>
<dbReference type="InterPro" id="IPR024311">
    <property type="entry name" value="Lipocalin-like"/>
</dbReference>
<comment type="caution">
    <text evidence="2">The sequence shown here is derived from an EMBL/GenBank/DDBJ whole genome shotgun (WGS) entry which is preliminary data.</text>
</comment>
<dbReference type="EMBL" id="MSCM01000001">
    <property type="protein sequence ID" value="PQJ81698.1"/>
    <property type="molecule type" value="Genomic_DNA"/>
</dbReference>
<dbReference type="SUPFAM" id="SSF69322">
    <property type="entry name" value="Tricorn protease domain 2"/>
    <property type="match status" value="1"/>
</dbReference>
<dbReference type="AlphaFoldDB" id="A0A2S7WVW2"/>
<feature type="domain" description="Lipocalin-like" evidence="1">
    <location>
        <begin position="45"/>
        <end position="133"/>
    </location>
</feature>
<dbReference type="Pfam" id="PF13648">
    <property type="entry name" value="Lipocalin_4"/>
    <property type="match status" value="1"/>
</dbReference>